<dbReference type="Proteomes" id="UP001139095">
    <property type="component" value="Unassembled WGS sequence"/>
</dbReference>
<keyword evidence="1" id="KW-0812">Transmembrane</keyword>
<proteinExistence type="predicted"/>
<accession>A0A9X1IMQ4</accession>
<name>A0A9X1IMQ4_9GAMM</name>
<evidence type="ECO:0000313" key="3">
    <source>
        <dbReference type="Proteomes" id="UP001139095"/>
    </source>
</evidence>
<dbReference type="RefSeq" id="WP_226754661.1">
    <property type="nucleotide sequence ID" value="NZ_JAJATW010000014.1"/>
</dbReference>
<organism evidence="2 3">
    <name type="scientific">Marinomonas algarum</name>
    <dbReference type="NCBI Taxonomy" id="2883105"/>
    <lineage>
        <taxon>Bacteria</taxon>
        <taxon>Pseudomonadati</taxon>
        <taxon>Pseudomonadota</taxon>
        <taxon>Gammaproteobacteria</taxon>
        <taxon>Oceanospirillales</taxon>
        <taxon>Oceanospirillaceae</taxon>
        <taxon>Marinomonas</taxon>
    </lineage>
</organism>
<dbReference type="EMBL" id="JAJATW010000014">
    <property type="protein sequence ID" value="MCB5162309.1"/>
    <property type="molecule type" value="Genomic_DNA"/>
</dbReference>
<dbReference type="AlphaFoldDB" id="A0A9X1IMQ4"/>
<evidence type="ECO:0000313" key="2">
    <source>
        <dbReference type="EMBL" id="MCB5162309.1"/>
    </source>
</evidence>
<keyword evidence="1" id="KW-1133">Transmembrane helix</keyword>
<evidence type="ECO:0000256" key="1">
    <source>
        <dbReference type="SAM" id="Phobius"/>
    </source>
</evidence>
<feature type="transmembrane region" description="Helical" evidence="1">
    <location>
        <begin position="209"/>
        <end position="231"/>
    </location>
</feature>
<sequence length="344" mass="38879">MMKLMSPYFVALYTPQHCVLYTSLEASKTVLPSSASDKDDHDRFLDYATSPDPSRLASIQDTVFFHNKKQSFDARFKTKRLIIRVPDDWLSVSSHAIDHVIPATLLPMAALSYAAEATFLPPDAILLSQQQEIMAESAANLTVFACSKEWARQLTKPFKDRAKHSLLVPESQWLAMSALPPRKKWRACLSCALVPFQSDKVQRQKARRLWIILLLASLLINTVAATSWLLFHQRSHQAIAAQQAFVSHQDDALSLSRADDFIEPVLSLTQALPRSAQLIEFNAETDHAFLHMRLPRQGLKDLQSKWQKQYPKWQWSIDIQKVDSAGSPSQTEVVHAHITILAGQ</sequence>
<reference evidence="2" key="1">
    <citation type="submission" date="2021-10" db="EMBL/GenBank/DDBJ databases">
        <title>Marinomonas pontica sp. nov., isolated from the Black Sea.</title>
        <authorList>
            <person name="Zhao L.-H."/>
            <person name="Xue J.-H."/>
        </authorList>
    </citation>
    <scope>NUCLEOTIDE SEQUENCE</scope>
    <source>
        <strain evidence="2">E8</strain>
    </source>
</reference>
<comment type="caution">
    <text evidence="2">The sequence shown here is derived from an EMBL/GenBank/DDBJ whole genome shotgun (WGS) entry which is preliminary data.</text>
</comment>
<gene>
    <name evidence="2" type="ORF">LG368_10420</name>
</gene>
<keyword evidence="1" id="KW-0472">Membrane</keyword>
<keyword evidence="3" id="KW-1185">Reference proteome</keyword>
<protein>
    <submittedName>
        <fullName evidence="2">Uncharacterized protein</fullName>
    </submittedName>
</protein>